<accession>A0A0F7S5T1</accession>
<reference evidence="2" key="2">
    <citation type="submission" date="2014-06" db="EMBL/GenBank/DDBJ databases">
        <authorList>
            <person name="Berkman J.Paul."/>
        </authorList>
    </citation>
    <scope>NUCLEOTIDE SEQUENCE [LARGE SCALE GENOMIC DNA]</scope>
</reference>
<reference evidence="3" key="3">
    <citation type="submission" date="2014-06" db="EMBL/GenBank/DDBJ databases">
        <authorList>
            <person name="Berkman P.J."/>
        </authorList>
    </citation>
    <scope>NUCLEOTIDE SEQUENCE [LARGE SCALE GENOMIC DNA]</scope>
</reference>
<dbReference type="EMBL" id="LK056691">
    <property type="protein sequence ID" value="CDU25803.1"/>
    <property type="molecule type" value="Genomic_DNA"/>
</dbReference>
<dbReference type="EMBL" id="CCFA01000280">
    <property type="protein sequence ID" value="CDW94903.1"/>
    <property type="molecule type" value="Genomic_DNA"/>
</dbReference>
<evidence type="ECO:0000313" key="2">
    <source>
        <dbReference type="EMBL" id="CDW94903.1"/>
    </source>
</evidence>
<proteinExistence type="predicted"/>
<sequence>MTVVPTLTAPAAPADKELVNILSNEVKVKVSSGTSKDAKYMLDGSAETCWTSDNLAPNSDPCSARYLLSFKLAQPISLQHLHSLSLTFAGGFSPMSFNIVASEQDGKTWFPAVADLFPKDTNAKQFFDLSGQLSEEVKEANWLRFELNGSTDDYGRVTIYQAEVFATSAS</sequence>
<name>A0A0F7S5T1_9BASI</name>
<dbReference type="OrthoDB" id="10052260at2759"/>
<dbReference type="STRING" id="49012.A0A0F7S5T1"/>
<evidence type="ECO:0000313" key="3">
    <source>
        <dbReference type="Proteomes" id="UP000242770"/>
    </source>
</evidence>
<dbReference type="SUPFAM" id="SSF49785">
    <property type="entry name" value="Galactose-binding domain-like"/>
    <property type="match status" value="1"/>
</dbReference>
<evidence type="ECO:0000313" key="1">
    <source>
        <dbReference type="EMBL" id="CDU25803.1"/>
    </source>
</evidence>
<protein>
    <submittedName>
        <fullName evidence="1">Related to TR4 orphan receptor associated protein TRA16</fullName>
    </submittedName>
</protein>
<organism evidence="2 3">
    <name type="scientific">Sporisorium scitamineum</name>
    <dbReference type="NCBI Taxonomy" id="49012"/>
    <lineage>
        <taxon>Eukaryota</taxon>
        <taxon>Fungi</taxon>
        <taxon>Dikarya</taxon>
        <taxon>Basidiomycota</taxon>
        <taxon>Ustilaginomycotina</taxon>
        <taxon>Ustilaginomycetes</taxon>
        <taxon>Ustilaginales</taxon>
        <taxon>Ustilaginaceae</taxon>
        <taxon>Sporisorium</taxon>
    </lineage>
</organism>
<dbReference type="InterPro" id="IPR008979">
    <property type="entry name" value="Galactose-bd-like_sf"/>
</dbReference>
<keyword evidence="1" id="KW-0675">Receptor</keyword>
<reference evidence="1" key="1">
    <citation type="submission" date="2014-06" db="EMBL/GenBank/DDBJ databases">
        <authorList>
            <person name="Ju J."/>
            <person name="Zhang J."/>
        </authorList>
    </citation>
    <scope>NUCLEOTIDE SEQUENCE</scope>
    <source>
        <strain evidence="1">SscI8</strain>
    </source>
</reference>
<gene>
    <name evidence="2" type="primary">SSCI05260.1</name>
    <name evidence="1" type="ORF">SPSC_05974</name>
</gene>
<dbReference type="Proteomes" id="UP000242770">
    <property type="component" value="Unassembled WGS sequence"/>
</dbReference>
<dbReference type="Gene3D" id="2.60.120.260">
    <property type="entry name" value="Galactose-binding domain-like"/>
    <property type="match status" value="1"/>
</dbReference>
<keyword evidence="3" id="KW-1185">Reference proteome</keyword>
<dbReference type="AlphaFoldDB" id="A0A0F7S5T1"/>